<keyword evidence="2" id="KW-1185">Reference proteome</keyword>
<proteinExistence type="predicted"/>
<dbReference type="Proteomes" id="UP000237381">
    <property type="component" value="Unassembled WGS sequence"/>
</dbReference>
<feature type="non-terminal residue" evidence="1">
    <location>
        <position position="56"/>
    </location>
</feature>
<evidence type="ECO:0000313" key="1">
    <source>
        <dbReference type="EMBL" id="POR47853.1"/>
    </source>
</evidence>
<reference evidence="1 2" key="1">
    <citation type="submission" date="2018-01" db="EMBL/GenBank/DDBJ databases">
        <title>Genomic Encyclopedia of Type Strains, Phase III (KMG-III): the genomes of soil and plant-associated and newly described type strains.</title>
        <authorList>
            <person name="Whitman W."/>
        </authorList>
    </citation>
    <scope>NUCLEOTIDE SEQUENCE [LARGE SCALE GENOMIC DNA]</scope>
    <source>
        <strain evidence="1 2">JCM 18070</strain>
    </source>
</reference>
<comment type="caution">
    <text evidence="1">The sequence shown here is derived from an EMBL/GenBank/DDBJ whole genome shotgun (WGS) entry which is preliminary data.</text>
</comment>
<dbReference type="AlphaFoldDB" id="A0A2S4LZG4"/>
<protein>
    <submittedName>
        <fullName evidence="1">Uncharacterized protein</fullName>
    </submittedName>
</protein>
<evidence type="ECO:0000313" key="2">
    <source>
        <dbReference type="Proteomes" id="UP000237381"/>
    </source>
</evidence>
<organism evidence="1 2">
    <name type="scientific">Paraburkholderia eburnea</name>
    <dbReference type="NCBI Taxonomy" id="1189126"/>
    <lineage>
        <taxon>Bacteria</taxon>
        <taxon>Pseudomonadati</taxon>
        <taxon>Pseudomonadota</taxon>
        <taxon>Betaproteobacteria</taxon>
        <taxon>Burkholderiales</taxon>
        <taxon>Burkholderiaceae</taxon>
        <taxon>Paraburkholderia</taxon>
    </lineage>
</organism>
<sequence>MQKAVPWDGFLFALFLALARTMCAIHAPKRQNPGSHWERPGFWTHCIRSLTITYFH</sequence>
<name>A0A2S4LZG4_9BURK</name>
<gene>
    <name evidence="1" type="ORF">B0G62_1161</name>
</gene>
<accession>A0A2S4LZG4</accession>
<dbReference type="EMBL" id="PQGA01000016">
    <property type="protein sequence ID" value="POR47853.1"/>
    <property type="molecule type" value="Genomic_DNA"/>
</dbReference>